<protein>
    <submittedName>
        <fullName evidence="1">Uncharacterized protein</fullName>
    </submittedName>
</protein>
<dbReference type="EMBL" id="QTSX02003595">
    <property type="protein sequence ID" value="KAJ9070037.1"/>
    <property type="molecule type" value="Genomic_DNA"/>
</dbReference>
<gene>
    <name evidence="1" type="ORF">DSO57_1012500</name>
</gene>
<name>A0ACC2T6W5_9FUNG</name>
<proteinExistence type="predicted"/>
<keyword evidence="2" id="KW-1185">Reference proteome</keyword>
<organism evidence="1 2">
    <name type="scientific">Entomophthora muscae</name>
    <dbReference type="NCBI Taxonomy" id="34485"/>
    <lineage>
        <taxon>Eukaryota</taxon>
        <taxon>Fungi</taxon>
        <taxon>Fungi incertae sedis</taxon>
        <taxon>Zoopagomycota</taxon>
        <taxon>Entomophthoromycotina</taxon>
        <taxon>Entomophthoromycetes</taxon>
        <taxon>Entomophthorales</taxon>
        <taxon>Entomophthoraceae</taxon>
        <taxon>Entomophthora</taxon>
    </lineage>
</organism>
<comment type="caution">
    <text evidence="1">The sequence shown here is derived from an EMBL/GenBank/DDBJ whole genome shotgun (WGS) entry which is preliminary data.</text>
</comment>
<reference evidence="1" key="1">
    <citation type="submission" date="2022-04" db="EMBL/GenBank/DDBJ databases">
        <title>Genome of the entomopathogenic fungus Entomophthora muscae.</title>
        <authorList>
            <person name="Elya C."/>
            <person name="Lovett B.R."/>
            <person name="Lee E."/>
            <person name="Macias A.M."/>
            <person name="Hajek A.E."/>
            <person name="De Bivort B.L."/>
            <person name="Kasson M.T."/>
            <person name="De Fine Licht H.H."/>
            <person name="Stajich J.E."/>
        </authorList>
    </citation>
    <scope>NUCLEOTIDE SEQUENCE</scope>
    <source>
        <strain evidence="1">Berkeley</strain>
    </source>
</reference>
<evidence type="ECO:0000313" key="2">
    <source>
        <dbReference type="Proteomes" id="UP001165960"/>
    </source>
</evidence>
<evidence type="ECO:0000313" key="1">
    <source>
        <dbReference type="EMBL" id="KAJ9070037.1"/>
    </source>
</evidence>
<accession>A0ACC2T6W5</accession>
<sequence>MSNNILITNKAPTATMQKSVTTVKTPTATHPASQPARVCLPSLQRSPPPLCRSLLPPHRSPPPLCRSVLPSTLPVSLHTPTATSQESITAQASATIMQMSTAIHPFIKPASAHLPKPTQSASRLLPTCTSFLVPLHSLGKYPNLETKKGNFPKS</sequence>
<dbReference type="Proteomes" id="UP001165960">
    <property type="component" value="Unassembled WGS sequence"/>
</dbReference>